<reference evidence="8 10" key="1">
    <citation type="journal article" date="2014" name="Int. J. Syst. Evol. Microbiol.">
        <title>Complete genome sequence of Corynebacterium casei LMG S-19264T (=DSM 44701T), isolated from a smear-ripened cheese.</title>
        <authorList>
            <consortium name="US DOE Joint Genome Institute (JGI-PGF)"/>
            <person name="Walter F."/>
            <person name="Albersmeier A."/>
            <person name="Kalinowski J."/>
            <person name="Ruckert C."/>
        </authorList>
    </citation>
    <scope>NUCLEOTIDE SEQUENCE [LARGE SCALE GENOMIC DNA]</scope>
    <source>
        <strain evidence="8 10">CECT 8670</strain>
    </source>
</reference>
<dbReference type="Proteomes" id="UP000232721">
    <property type="component" value="Chromosome"/>
</dbReference>
<evidence type="ECO:0000256" key="1">
    <source>
        <dbReference type="ARBA" id="ARBA00004141"/>
    </source>
</evidence>
<dbReference type="PANTHER" id="PTHR37422:SF13">
    <property type="entry name" value="LIPOPOLYSACCHARIDE BIOSYNTHESIS PROTEIN PA4999-RELATED"/>
    <property type="match status" value="1"/>
</dbReference>
<proteinExistence type="predicted"/>
<reference evidence="7 9" key="2">
    <citation type="submission" date="2017-02" db="EMBL/GenBank/DDBJ databases">
        <title>Trade-off between light-utilization and light-protection in marine flavobacteria.</title>
        <authorList>
            <person name="Kumagai Y."/>
            <person name="Yoshizawa S."/>
            <person name="Kogure K."/>
            <person name="Iwasaki W."/>
        </authorList>
    </citation>
    <scope>NUCLEOTIDE SEQUENCE [LARGE SCALE GENOMIC DNA]</scope>
    <source>
        <strain evidence="7 9">KCTC 23670</strain>
    </source>
</reference>
<evidence type="ECO:0000313" key="9">
    <source>
        <dbReference type="Proteomes" id="UP000232721"/>
    </source>
</evidence>
<dbReference type="Proteomes" id="UP001228636">
    <property type="component" value="Unassembled WGS sequence"/>
</dbReference>
<organism evidence="8 10">
    <name type="scientific">Polaribacter sejongensis</name>
    <dbReference type="NCBI Taxonomy" id="985043"/>
    <lineage>
        <taxon>Bacteria</taxon>
        <taxon>Pseudomonadati</taxon>
        <taxon>Bacteroidota</taxon>
        <taxon>Flavobacteriia</taxon>
        <taxon>Flavobacteriales</taxon>
        <taxon>Flavobacteriaceae</taxon>
    </lineage>
</organism>
<feature type="transmembrane region" description="Helical" evidence="5">
    <location>
        <begin position="141"/>
        <end position="162"/>
    </location>
</feature>
<dbReference type="GO" id="GO:0016874">
    <property type="term" value="F:ligase activity"/>
    <property type="evidence" value="ECO:0007669"/>
    <property type="project" value="UniProtKB-KW"/>
</dbReference>
<dbReference type="EMBL" id="CP019336">
    <property type="protein sequence ID" value="AUC21961.1"/>
    <property type="molecule type" value="Genomic_DNA"/>
</dbReference>
<protein>
    <submittedName>
        <fullName evidence="8">O-antigen ligase family protein</fullName>
    </submittedName>
</protein>
<evidence type="ECO:0000313" key="7">
    <source>
        <dbReference type="EMBL" id="AUC21961.1"/>
    </source>
</evidence>
<feature type="transmembrane region" description="Helical" evidence="5">
    <location>
        <begin position="320"/>
        <end position="341"/>
    </location>
</feature>
<evidence type="ECO:0000256" key="4">
    <source>
        <dbReference type="ARBA" id="ARBA00023136"/>
    </source>
</evidence>
<comment type="subcellular location">
    <subcellularLocation>
        <location evidence="1">Membrane</location>
        <topology evidence="1">Multi-pass membrane protein</topology>
    </subcellularLocation>
</comment>
<accession>A0AAJ1VFF3</accession>
<evidence type="ECO:0000256" key="3">
    <source>
        <dbReference type="ARBA" id="ARBA00022989"/>
    </source>
</evidence>
<feature type="transmembrane region" description="Helical" evidence="5">
    <location>
        <begin position="42"/>
        <end position="59"/>
    </location>
</feature>
<dbReference type="InterPro" id="IPR011990">
    <property type="entry name" value="TPR-like_helical_dom_sf"/>
</dbReference>
<evidence type="ECO:0000259" key="6">
    <source>
        <dbReference type="Pfam" id="PF04932"/>
    </source>
</evidence>
<dbReference type="PANTHER" id="PTHR37422">
    <property type="entry name" value="TEICHURONIC ACID BIOSYNTHESIS PROTEIN TUAE"/>
    <property type="match status" value="1"/>
</dbReference>
<dbReference type="AlphaFoldDB" id="A0AAJ1VFF3"/>
<name>A0AAJ1VFF3_9FLAO</name>
<dbReference type="GO" id="GO:0016020">
    <property type="term" value="C:membrane"/>
    <property type="evidence" value="ECO:0007669"/>
    <property type="project" value="UniProtKB-SubCell"/>
</dbReference>
<feature type="transmembrane region" description="Helical" evidence="5">
    <location>
        <begin position="270"/>
        <end position="300"/>
    </location>
</feature>
<evidence type="ECO:0000313" key="10">
    <source>
        <dbReference type="Proteomes" id="UP001228636"/>
    </source>
</evidence>
<feature type="domain" description="O-antigen ligase-related" evidence="6">
    <location>
        <begin position="94"/>
        <end position="244"/>
    </location>
</feature>
<dbReference type="InterPro" id="IPR007016">
    <property type="entry name" value="O-antigen_ligase-rel_domated"/>
</dbReference>
<evidence type="ECO:0000256" key="2">
    <source>
        <dbReference type="ARBA" id="ARBA00022692"/>
    </source>
</evidence>
<keyword evidence="3 5" id="KW-1133">Transmembrane helix</keyword>
<evidence type="ECO:0000256" key="5">
    <source>
        <dbReference type="SAM" id="Phobius"/>
    </source>
</evidence>
<dbReference type="Pfam" id="PF04932">
    <property type="entry name" value="Wzy_C"/>
    <property type="match status" value="1"/>
</dbReference>
<keyword evidence="9" id="KW-1185">Reference proteome</keyword>
<keyword evidence="8" id="KW-0436">Ligase</keyword>
<feature type="transmembrane region" description="Helical" evidence="5">
    <location>
        <begin position="228"/>
        <end position="250"/>
    </location>
</feature>
<dbReference type="EMBL" id="JAUFQH010000003">
    <property type="protein sequence ID" value="MDN3618611.1"/>
    <property type="molecule type" value="Genomic_DNA"/>
</dbReference>
<sequence>MLGVIISGIIQAIYGNLQLLGYYTSNHSGFNLTGSFFNPGPYAGFLTIVFSIALGFYLFKEKVISYLSSNIKSKYYLTINTIIKYVFEYIPLIGIVSIIIVIPATQSRASWLAIIITSFFIFELRYQIIKKKLKQLTKVKKTFLIITTSLIIALALSGVYNLKKGSSDGRLFIWKISTKIIKDNPVFGVGFDRFKVYYMNAQAHYFAEMGETAEALVADNTYYAFNEFIQFITENGIVGFILLIVILYLILNTSTKKENKCLNNIVKTSLLSICVFAFFSYPMQILPIKLVIVVLLAILSSLNSEKIQLFKNIKTNFSKLLIKAIAVAGCLGITIISFKYINKVNASFKTWKYALESYQYGDYESAIQEYESAYPQLKSNGEFLMNYGKALSLYKNDKKAVEILEQAKKHLNTTIIETALGDSYKNLEEYNKAEIAYKHAENMIPVRFYPLYLQAKLYEESGQNEKAKVLAKKILNKKVKIPSTAIEEIKAAMKKLLIKKPLTKND</sequence>
<dbReference type="Gene3D" id="1.25.40.10">
    <property type="entry name" value="Tetratricopeptide repeat domain"/>
    <property type="match status" value="1"/>
</dbReference>
<dbReference type="SUPFAM" id="SSF48452">
    <property type="entry name" value="TPR-like"/>
    <property type="match status" value="1"/>
</dbReference>
<evidence type="ECO:0000313" key="8">
    <source>
        <dbReference type="EMBL" id="MDN3618611.1"/>
    </source>
</evidence>
<keyword evidence="2 5" id="KW-0812">Transmembrane</keyword>
<gene>
    <name evidence="7" type="ORF">BTO15_07540</name>
    <name evidence="8" type="ORF">QWY81_03965</name>
</gene>
<keyword evidence="4 5" id="KW-0472">Membrane</keyword>
<feature type="transmembrane region" description="Helical" evidence="5">
    <location>
        <begin position="109"/>
        <end position="129"/>
    </location>
</feature>
<dbReference type="InterPro" id="IPR051533">
    <property type="entry name" value="WaaL-like"/>
</dbReference>
<feature type="transmembrane region" description="Helical" evidence="5">
    <location>
        <begin position="82"/>
        <end position="103"/>
    </location>
</feature>
<reference evidence="8" key="3">
    <citation type="submission" date="2023-06" db="EMBL/GenBank/DDBJ databases">
        <authorList>
            <person name="Lucena T."/>
            <person name="Sun Q."/>
        </authorList>
    </citation>
    <scope>NUCLEOTIDE SEQUENCE</scope>
    <source>
        <strain evidence="8">CECT 8670</strain>
    </source>
</reference>